<reference evidence="2" key="1">
    <citation type="journal article" date="2022" name="Front. Genet.">
        <title>Chromosome-Scale Assembly of the Dendrobium nobile Genome Provides Insights Into the Molecular Mechanism of the Biosynthesis of the Medicinal Active Ingredient of Dendrobium.</title>
        <authorList>
            <person name="Xu Q."/>
            <person name="Niu S.-C."/>
            <person name="Li K.-L."/>
            <person name="Zheng P.-J."/>
            <person name="Zhang X.-J."/>
            <person name="Jia Y."/>
            <person name="Liu Y."/>
            <person name="Niu Y.-X."/>
            <person name="Yu L.-H."/>
            <person name="Chen D.-F."/>
            <person name="Zhang G.-Q."/>
        </authorList>
    </citation>
    <scope>NUCLEOTIDE SEQUENCE</scope>
    <source>
        <tissue evidence="2">Leaf</tissue>
    </source>
</reference>
<protein>
    <submittedName>
        <fullName evidence="2">Uncharacterized protein</fullName>
    </submittedName>
</protein>
<gene>
    <name evidence="2" type="ORF">KFK09_014723</name>
</gene>
<evidence type="ECO:0000313" key="3">
    <source>
        <dbReference type="Proteomes" id="UP000829196"/>
    </source>
</evidence>
<organism evidence="2 3">
    <name type="scientific">Dendrobium nobile</name>
    <name type="common">Orchid</name>
    <dbReference type="NCBI Taxonomy" id="94219"/>
    <lineage>
        <taxon>Eukaryota</taxon>
        <taxon>Viridiplantae</taxon>
        <taxon>Streptophyta</taxon>
        <taxon>Embryophyta</taxon>
        <taxon>Tracheophyta</taxon>
        <taxon>Spermatophyta</taxon>
        <taxon>Magnoliopsida</taxon>
        <taxon>Liliopsida</taxon>
        <taxon>Asparagales</taxon>
        <taxon>Orchidaceae</taxon>
        <taxon>Epidendroideae</taxon>
        <taxon>Malaxideae</taxon>
        <taxon>Dendrobiinae</taxon>
        <taxon>Dendrobium</taxon>
    </lineage>
</organism>
<accession>A0A8T3B2Y2</accession>
<name>A0A8T3B2Y2_DENNO</name>
<sequence length="136" mass="15590">MYALVIKEPNCHTSQPQLPCEVSKLLQLYEDLTPEDLPAELPPLRNIHHQIDLIPGSSLPNLPHYRAESERTRYFTRIDRSIVGKEFDSNEHEPVCCTGPLSTEEGWKLANVHRQMGHQQNNDQIHISDSTGRRVD</sequence>
<dbReference type="AlphaFoldDB" id="A0A8T3B2Y2"/>
<feature type="region of interest" description="Disordered" evidence="1">
    <location>
        <begin position="116"/>
        <end position="136"/>
    </location>
</feature>
<proteinExistence type="predicted"/>
<comment type="caution">
    <text evidence="2">The sequence shown here is derived from an EMBL/GenBank/DDBJ whole genome shotgun (WGS) entry which is preliminary data.</text>
</comment>
<dbReference type="OrthoDB" id="1934635at2759"/>
<dbReference type="EMBL" id="JAGYWB010000011">
    <property type="protein sequence ID" value="KAI0503780.1"/>
    <property type="molecule type" value="Genomic_DNA"/>
</dbReference>
<keyword evidence="3" id="KW-1185">Reference proteome</keyword>
<evidence type="ECO:0000256" key="1">
    <source>
        <dbReference type="SAM" id="MobiDB-lite"/>
    </source>
</evidence>
<dbReference type="Proteomes" id="UP000829196">
    <property type="component" value="Unassembled WGS sequence"/>
</dbReference>
<evidence type="ECO:0000313" key="2">
    <source>
        <dbReference type="EMBL" id="KAI0503780.1"/>
    </source>
</evidence>
<feature type="compositionally biased region" description="Polar residues" evidence="1">
    <location>
        <begin position="117"/>
        <end position="130"/>
    </location>
</feature>